<evidence type="ECO:0000259" key="3">
    <source>
        <dbReference type="PROSITE" id="PS50125"/>
    </source>
</evidence>
<keyword evidence="5" id="KW-1185">Reference proteome</keyword>
<dbReference type="Proteomes" id="UP000032160">
    <property type="component" value="Chromosome I"/>
</dbReference>
<keyword evidence="4" id="KW-0456">Lyase</keyword>
<gene>
    <name evidence="4" type="ORF">BN1012_Phect368</name>
</gene>
<proteinExistence type="predicted"/>
<dbReference type="PANTHER" id="PTHR43081:SF1">
    <property type="entry name" value="ADENYLATE CYCLASE, TERMINAL-DIFFERENTIATION SPECIFIC"/>
    <property type="match status" value="1"/>
</dbReference>
<dbReference type="InterPro" id="IPR001054">
    <property type="entry name" value="A/G_cyclase"/>
</dbReference>
<dbReference type="EC" id="4.6.1.1" evidence="4"/>
<dbReference type="AlphaFoldDB" id="X5MBW3"/>
<organism evidence="4 5">
    <name type="scientific">Candidatus Phaeomarinibacter ectocarpi</name>
    <dbReference type="NCBI Taxonomy" id="1458461"/>
    <lineage>
        <taxon>Bacteria</taxon>
        <taxon>Pseudomonadati</taxon>
        <taxon>Pseudomonadota</taxon>
        <taxon>Alphaproteobacteria</taxon>
        <taxon>Hyphomicrobiales</taxon>
        <taxon>Parvibaculaceae</taxon>
        <taxon>Candidatus Phaeomarinibacter</taxon>
    </lineage>
</organism>
<feature type="domain" description="Guanylate cyclase" evidence="3">
    <location>
        <begin position="490"/>
        <end position="630"/>
    </location>
</feature>
<reference evidence="4 5" key="1">
    <citation type="journal article" date="2014" name="Front. Genet.">
        <title>Genome and metabolic network of "Candidatus Phaeomarinobacter ectocarpi" Ec32, a new candidate genus of Alphaproteobacteria frequently associated with brown algae.</title>
        <authorList>
            <person name="Dittami S.M."/>
            <person name="Barbeyron T."/>
            <person name="Boyen C."/>
            <person name="Cambefort J."/>
            <person name="Collet G."/>
            <person name="Delage L."/>
            <person name="Gobet A."/>
            <person name="Groisillier A."/>
            <person name="Leblanc C."/>
            <person name="Michel G."/>
            <person name="Scornet D."/>
            <person name="Siegel A."/>
            <person name="Tapia J.E."/>
            <person name="Tonon T."/>
        </authorList>
    </citation>
    <scope>NUCLEOTIDE SEQUENCE [LARGE SCALE GENOMIC DNA]</scope>
    <source>
        <strain evidence="4 5">Ec32</strain>
    </source>
</reference>
<dbReference type="Gene3D" id="3.30.70.1230">
    <property type="entry name" value="Nucleotide cyclase"/>
    <property type="match status" value="1"/>
</dbReference>
<evidence type="ECO:0000256" key="2">
    <source>
        <dbReference type="SAM" id="Phobius"/>
    </source>
</evidence>
<feature type="transmembrane region" description="Helical" evidence="2">
    <location>
        <begin position="425"/>
        <end position="448"/>
    </location>
</feature>
<dbReference type="SMART" id="SM01080">
    <property type="entry name" value="CHASE2"/>
    <property type="match status" value="1"/>
</dbReference>
<evidence type="ECO:0000313" key="5">
    <source>
        <dbReference type="Proteomes" id="UP000032160"/>
    </source>
</evidence>
<dbReference type="PANTHER" id="PTHR43081">
    <property type="entry name" value="ADENYLATE CYCLASE, TERMINAL-DIFFERENTIATION SPECIFIC-RELATED"/>
    <property type="match status" value="1"/>
</dbReference>
<protein>
    <submittedName>
        <fullName evidence="4">Adenylate cyclase</fullName>
        <ecNumber evidence="4">4.6.1.1</ecNumber>
    </submittedName>
</protein>
<dbReference type="Pfam" id="PF05226">
    <property type="entry name" value="CHASE2"/>
    <property type="match status" value="1"/>
</dbReference>
<evidence type="ECO:0000256" key="1">
    <source>
        <dbReference type="SAM" id="MobiDB-lite"/>
    </source>
</evidence>
<dbReference type="InterPro" id="IPR050697">
    <property type="entry name" value="Adenylyl/Guanylyl_Cyclase_3/4"/>
</dbReference>
<dbReference type="GO" id="GO:0004016">
    <property type="term" value="F:adenylate cyclase activity"/>
    <property type="evidence" value="ECO:0007669"/>
    <property type="project" value="UniProtKB-EC"/>
</dbReference>
<dbReference type="HOGENOM" id="CLU_000445_85_1_5"/>
<feature type="transmembrane region" description="Helical" evidence="2">
    <location>
        <begin position="372"/>
        <end position="392"/>
    </location>
</feature>
<dbReference type="InterPro" id="IPR007890">
    <property type="entry name" value="CHASE2"/>
</dbReference>
<feature type="compositionally biased region" description="Polar residues" evidence="1">
    <location>
        <begin position="213"/>
        <end position="222"/>
    </location>
</feature>
<feature type="transmembrane region" description="Helical" evidence="2">
    <location>
        <begin position="399"/>
        <end position="419"/>
    </location>
</feature>
<name>X5MBW3_9HYPH</name>
<keyword evidence="2" id="KW-0812">Transmembrane</keyword>
<sequence length="779" mass="84821">MKTIQLLRRLAAALAGLALAGWLVLMQYDPAGIATSVRLTVFDYYQNAAPRAYRDPSISSGTGVIYVDVDRASLQLIGPWPWPRTRFATLTDKAFSLGARAVVFEPPFEWPDATSPAEAVQEWLANPELDMDQIARLQEAAGGLPDNDSVLANAISRGPVVTAFSLTDEPNSLVPVRKAPVSARGGDITQFIPQRAGMSPSLKSLEDVASGNGARTLSSGPGNDNVIRQVPLLQRVSGNIVPSLSVEAVRVAEGARGILSFVTKPDANLEFGRRPGVQRIVVGNKEFPTDPDGGLWLHYTKDEPTRHLPAWKVLGDHPDSDRLKGAIVFVSATVQGAEAFVETPVGTMPRVEAHVQMLEQMLLGHYLWRPDWALPAEQVYLLVTGVALLALLITAGTLWAALFGVLAIGSALWGGWFAFTSKLWLIDPVLPVTGLVIVFLIGSTMNLMRRNATERFIRNQFSDRLSPKHINTLVRKPEAAAPTGRGSMVTALSADVRAFHRVAEPFGEDAQALASLVNNIHEPLTRCVLRHDGMVDRFVGGGINALWNAPVERTDHTIQAGHAALRMVAELEPVNRDLEREAQRAHRPFIPVSMSIGIERGMAVVGNLGAEKVYDFSGIGGAVNEAQLLQRLSRQYGPAIIVGADARDEIKDKFALLEIDQLRLDGRIGPWRVYALLGDPIMGASPKFKALDEAHNALFKAYRSREWNTARQISAQCRKLSGAIPTLYDLYDERIKRLEANPPADDWDGVHEIADLLSPAKSKVSIGKPEPAELGEAQV</sequence>
<dbReference type="KEGG" id="pect:BN1012_Phect368"/>
<keyword evidence="2" id="KW-1133">Transmembrane helix</keyword>
<dbReference type="CDD" id="cd07302">
    <property type="entry name" value="CHD"/>
    <property type="match status" value="1"/>
</dbReference>
<dbReference type="GO" id="GO:0009190">
    <property type="term" value="P:cyclic nucleotide biosynthetic process"/>
    <property type="evidence" value="ECO:0007669"/>
    <property type="project" value="InterPro"/>
</dbReference>
<dbReference type="GO" id="GO:0035556">
    <property type="term" value="P:intracellular signal transduction"/>
    <property type="evidence" value="ECO:0007669"/>
    <property type="project" value="InterPro"/>
</dbReference>
<dbReference type="RefSeq" id="WP_043949490.1">
    <property type="nucleotide sequence ID" value="NZ_HG966617.1"/>
</dbReference>
<dbReference type="SUPFAM" id="SSF55073">
    <property type="entry name" value="Nucleotide cyclase"/>
    <property type="match status" value="1"/>
</dbReference>
<evidence type="ECO:0000313" key="4">
    <source>
        <dbReference type="EMBL" id="CDO58582.1"/>
    </source>
</evidence>
<dbReference type="OrthoDB" id="9789782at2"/>
<dbReference type="PROSITE" id="PS50125">
    <property type="entry name" value="GUANYLATE_CYCLASE_2"/>
    <property type="match status" value="1"/>
</dbReference>
<dbReference type="InterPro" id="IPR029787">
    <property type="entry name" value="Nucleotide_cyclase"/>
</dbReference>
<keyword evidence="2" id="KW-0472">Membrane</keyword>
<dbReference type="EMBL" id="HG966617">
    <property type="protein sequence ID" value="CDO58582.1"/>
    <property type="molecule type" value="Genomic_DNA"/>
</dbReference>
<accession>X5MBW3</accession>
<feature type="region of interest" description="Disordered" evidence="1">
    <location>
        <begin position="204"/>
        <end position="224"/>
    </location>
</feature>
<dbReference type="STRING" id="1458461.BN1012_Phect368"/>